<feature type="coiled-coil region" evidence="1">
    <location>
        <begin position="4"/>
        <end position="53"/>
    </location>
</feature>
<dbReference type="EMBL" id="JAUSTR010000001">
    <property type="protein sequence ID" value="MDQ0161579.1"/>
    <property type="molecule type" value="Genomic_DNA"/>
</dbReference>
<gene>
    <name evidence="2" type="ORF">J2S06_000649</name>
</gene>
<evidence type="ECO:0000313" key="2">
    <source>
        <dbReference type="EMBL" id="MDQ0161579.1"/>
    </source>
</evidence>
<reference evidence="2 3" key="1">
    <citation type="submission" date="2023-07" db="EMBL/GenBank/DDBJ databases">
        <title>Genomic Encyclopedia of Type Strains, Phase IV (KMG-IV): sequencing the most valuable type-strain genomes for metagenomic binning, comparative biology and taxonomic classification.</title>
        <authorList>
            <person name="Goeker M."/>
        </authorList>
    </citation>
    <scope>NUCLEOTIDE SEQUENCE [LARGE SCALE GENOMIC DNA]</scope>
    <source>
        <strain evidence="2 3">DSM 19092</strain>
    </source>
</reference>
<dbReference type="RefSeq" id="WP_044749110.1">
    <property type="nucleotide sequence ID" value="NZ_JAUSTR010000001.1"/>
</dbReference>
<organism evidence="2 3">
    <name type="scientific">Aeribacillus alveayuensis</name>
    <dbReference type="NCBI Taxonomy" id="279215"/>
    <lineage>
        <taxon>Bacteria</taxon>
        <taxon>Bacillati</taxon>
        <taxon>Bacillota</taxon>
        <taxon>Bacilli</taxon>
        <taxon>Bacillales</taxon>
        <taxon>Bacillaceae</taxon>
        <taxon>Aeribacillus</taxon>
    </lineage>
</organism>
<sequence length="86" mass="10133">MNSLITKKEAIKKLEELEKKLEELEHLIYQKGSAKMEQQYEVIIDRIEKYEETMSEMKVCVKEVPLKPPAKKDMTSSKKVSFHPSY</sequence>
<accession>A0ABT9VKT0</accession>
<dbReference type="GO" id="GO:0003677">
    <property type="term" value="F:DNA binding"/>
    <property type="evidence" value="ECO:0007669"/>
    <property type="project" value="UniProtKB-KW"/>
</dbReference>
<evidence type="ECO:0000313" key="3">
    <source>
        <dbReference type="Proteomes" id="UP001225646"/>
    </source>
</evidence>
<protein>
    <submittedName>
        <fullName evidence="2">DNA-binding protein H-NS</fullName>
    </submittedName>
</protein>
<proteinExistence type="predicted"/>
<evidence type="ECO:0000256" key="1">
    <source>
        <dbReference type="SAM" id="Coils"/>
    </source>
</evidence>
<comment type="caution">
    <text evidence="2">The sequence shown here is derived from an EMBL/GenBank/DDBJ whole genome shotgun (WGS) entry which is preliminary data.</text>
</comment>
<dbReference type="Proteomes" id="UP001225646">
    <property type="component" value="Unassembled WGS sequence"/>
</dbReference>
<name>A0ABT9VKT0_9BACI</name>
<keyword evidence="3" id="KW-1185">Reference proteome</keyword>
<keyword evidence="2" id="KW-0238">DNA-binding</keyword>
<keyword evidence="1" id="KW-0175">Coiled coil</keyword>